<feature type="domain" description="Tail sheath protein subtilisin-like" evidence="2">
    <location>
        <begin position="480"/>
        <end position="640"/>
    </location>
</feature>
<dbReference type="Gene3D" id="3.40.50.11780">
    <property type="match status" value="2"/>
</dbReference>
<evidence type="ECO:0000313" key="5">
    <source>
        <dbReference type="Proteomes" id="UP000239477"/>
    </source>
</evidence>
<dbReference type="PANTHER" id="PTHR35861">
    <property type="match status" value="1"/>
</dbReference>
<keyword evidence="5" id="KW-1185">Reference proteome</keyword>
<dbReference type="OrthoDB" id="9767864at2"/>
<dbReference type="InterPro" id="IPR020287">
    <property type="entry name" value="Tail_sheath_C"/>
</dbReference>
<dbReference type="InterPro" id="IPR052042">
    <property type="entry name" value="Tail_sheath_structural"/>
</dbReference>
<dbReference type="Pfam" id="PF04984">
    <property type="entry name" value="Phage_sheath_1"/>
    <property type="match status" value="1"/>
</dbReference>
<proteinExistence type="inferred from homology"/>
<dbReference type="Proteomes" id="UP000239477">
    <property type="component" value="Chromosome"/>
</dbReference>
<organism evidence="4 5">
    <name type="scientific">Achromobacter spanius</name>
    <dbReference type="NCBI Taxonomy" id="217203"/>
    <lineage>
        <taxon>Bacteria</taxon>
        <taxon>Pseudomonadati</taxon>
        <taxon>Pseudomonadota</taxon>
        <taxon>Betaproteobacteria</taxon>
        <taxon>Burkholderiales</taxon>
        <taxon>Alcaligenaceae</taxon>
        <taxon>Achromobacter</taxon>
    </lineage>
</organism>
<dbReference type="AlphaFoldDB" id="A0A2S0ICH8"/>
<dbReference type="Pfam" id="PF17482">
    <property type="entry name" value="Phage_sheath_1C"/>
    <property type="match status" value="1"/>
</dbReference>
<accession>A0A2S0ICH8</accession>
<dbReference type="EMBL" id="CP023270">
    <property type="protein sequence ID" value="AVJ29730.1"/>
    <property type="molecule type" value="Genomic_DNA"/>
</dbReference>
<dbReference type="PANTHER" id="PTHR35861:SF1">
    <property type="entry name" value="PHAGE TAIL SHEATH PROTEIN"/>
    <property type="match status" value="1"/>
</dbReference>
<reference evidence="4 5" key="1">
    <citation type="submission" date="2017-09" db="EMBL/GenBank/DDBJ databases">
        <title>Genomic, metabolic, and phenotypic characteristics of bacterial isolates from the natural microbiome of the model nematode Caenorhabditis elegans.</title>
        <authorList>
            <person name="Zimmermann J."/>
            <person name="Obeng N."/>
            <person name="Yang W."/>
            <person name="Obeng O."/>
            <person name="Kissoyan K."/>
            <person name="Pees B."/>
            <person name="Dirksen P."/>
            <person name="Hoppner M."/>
            <person name="Franke A."/>
            <person name="Rosenstiel P."/>
            <person name="Leippe M."/>
            <person name="Dierking K."/>
            <person name="Kaleta C."/>
            <person name="Schulenburg H."/>
        </authorList>
    </citation>
    <scope>NUCLEOTIDE SEQUENCE [LARGE SCALE GENOMIC DNA]</scope>
    <source>
        <strain evidence="4 5">MYb73</strain>
    </source>
</reference>
<gene>
    <name evidence="4" type="ORF">CLM73_22995</name>
</gene>
<dbReference type="RefSeq" id="WP_105240400.1">
    <property type="nucleotide sequence ID" value="NZ_CP023270.1"/>
</dbReference>
<dbReference type="InterPro" id="IPR035089">
    <property type="entry name" value="Phage_sheath_subtilisin"/>
</dbReference>
<name>A0A2S0ICH8_9BURK</name>
<evidence type="ECO:0000256" key="1">
    <source>
        <dbReference type="ARBA" id="ARBA00008005"/>
    </source>
</evidence>
<evidence type="ECO:0000259" key="3">
    <source>
        <dbReference type="Pfam" id="PF17482"/>
    </source>
</evidence>
<comment type="similarity">
    <text evidence="1">Belongs to the myoviridae tail sheath protein family.</text>
</comment>
<feature type="domain" description="Tail sheath protein C-terminal" evidence="3">
    <location>
        <begin position="649"/>
        <end position="752"/>
    </location>
</feature>
<evidence type="ECO:0000313" key="4">
    <source>
        <dbReference type="EMBL" id="AVJ29730.1"/>
    </source>
</evidence>
<evidence type="ECO:0000259" key="2">
    <source>
        <dbReference type="Pfam" id="PF04984"/>
    </source>
</evidence>
<sequence length="760" mass="78910">MALTLSHPGVYIQEIPSGVRTIAGVATSVAAFLGAAPRGPVNKAVRIFSFSDYERAFGGLADDSELGYAVRQFFVNGGTDAWVVRVVKEASPAQRTLRSATAVDVLTVRALDPGMSGNSIQVRVDHATAVPSSTFNIQFIRGSDGRAESYANVSLNAKDPRYLLDLVQGVSQLVRLERMLSQGALDALPAGTSVSGTLGDVQTLLDATHTDFRVAVNGLEPVGVSIALPGDIAGGTATQRLTALAAAIQAKVRAQAQGRPALANFTAARNGNTLVMTSGAGGENASVRVLPGARNNAAGVLMLGSLAGGIETDGAAIIRPAPTPDAATLTSDAFGATDLDALPDATHTSLRITLDGLGPELVSLGDAGAAGGSLAAKLEDVAARLQAAVRALRPGTPAFRDFTARVQGSTLVLASGSRGLGSTIAVAAAPANDLAASLHLLTGAVASPPPVDALLEGGTETPYGPDDVYAAFIGSRALRQGLYALEDADIFNLLCLPAITHSGVLADAASYCEERRAFMIVDAPPTATDPAAMVAAANGTALPKSDHAAVYYPWTYVSDPLKNGKPRLAPPCGTVAGVYARTDGNRGVWKAPAGTDANLTGVISLAATLTDGENGSLNPLGVNCLRTFPVYGAVSWGARTLRGADQLTSEYKYVPVRRLALYLEESLYRGTQWVVFEPNDEPLWAQIRLNIGAFMNTLFRQGAFQGSSPREAYLVKCDRETTTQDDINRGVVNILVGFAPLKPAEFVVISIQQLAGQLQA</sequence>
<protein>
    <submittedName>
        <fullName evidence="4">Phage tail protein</fullName>
    </submittedName>
</protein>